<feature type="transmembrane region" description="Helical" evidence="1">
    <location>
        <begin position="187"/>
        <end position="212"/>
    </location>
</feature>
<keyword evidence="1" id="KW-0472">Membrane</keyword>
<feature type="transmembrane region" description="Helical" evidence="1">
    <location>
        <begin position="74"/>
        <end position="93"/>
    </location>
</feature>
<feature type="transmembrane region" description="Helical" evidence="1">
    <location>
        <begin position="130"/>
        <end position="152"/>
    </location>
</feature>
<evidence type="ECO:0000256" key="1">
    <source>
        <dbReference type="SAM" id="Phobius"/>
    </source>
</evidence>
<feature type="transmembrane region" description="Helical" evidence="1">
    <location>
        <begin position="48"/>
        <end position="68"/>
    </location>
</feature>
<evidence type="ECO:0000313" key="2">
    <source>
        <dbReference type="EMBL" id="MDR4307008.1"/>
    </source>
</evidence>
<dbReference type="RefSeq" id="WP_309391432.1">
    <property type="nucleotide sequence ID" value="NZ_JADBEO010000018.1"/>
</dbReference>
<evidence type="ECO:0008006" key="4">
    <source>
        <dbReference type="Google" id="ProtNLM"/>
    </source>
</evidence>
<keyword evidence="1" id="KW-0812">Transmembrane</keyword>
<dbReference type="Proteomes" id="UP001181622">
    <property type="component" value="Unassembled WGS sequence"/>
</dbReference>
<accession>A0ABU1DFU6</accession>
<keyword evidence="1" id="KW-1133">Transmembrane helix</keyword>
<sequence>MDWSAPVLGVYCERGGDPSFWAEPFNAVSNVGFLIAGAVLFARARGDVASRALAALVFVIGIGSFLFHTVATRAAMVADVLPIQIFIAAYFFVAMHRLAGLRIFAAGAAMIAFVAAVGIVPRLFDAPQPLLSLGGYLGGLAGLVGLALWLGLAGGENSRTGGKLAAVAGLFAISLAFRTIDGRICELFPIGCHFVWHLLNAVVLYLLVSLLLRQRRQMDPIPA</sequence>
<proteinExistence type="predicted"/>
<keyword evidence="3" id="KW-1185">Reference proteome</keyword>
<comment type="caution">
    <text evidence="2">The sequence shown here is derived from an EMBL/GenBank/DDBJ whole genome shotgun (WGS) entry which is preliminary data.</text>
</comment>
<organism evidence="2 3">
    <name type="scientific">Chelatococcus sambhunathii</name>
    <dbReference type="NCBI Taxonomy" id="363953"/>
    <lineage>
        <taxon>Bacteria</taxon>
        <taxon>Pseudomonadati</taxon>
        <taxon>Pseudomonadota</taxon>
        <taxon>Alphaproteobacteria</taxon>
        <taxon>Hyphomicrobiales</taxon>
        <taxon>Chelatococcaceae</taxon>
        <taxon>Chelatococcus</taxon>
    </lineage>
</organism>
<feature type="transmembrane region" description="Helical" evidence="1">
    <location>
        <begin position="20"/>
        <end position="41"/>
    </location>
</feature>
<name>A0ABU1DFU6_9HYPH</name>
<protein>
    <recommendedName>
        <fullName evidence="4">Ceramidase</fullName>
    </recommendedName>
</protein>
<evidence type="ECO:0000313" key="3">
    <source>
        <dbReference type="Proteomes" id="UP001181622"/>
    </source>
</evidence>
<feature type="transmembrane region" description="Helical" evidence="1">
    <location>
        <begin position="100"/>
        <end position="124"/>
    </location>
</feature>
<feature type="transmembrane region" description="Helical" evidence="1">
    <location>
        <begin position="164"/>
        <end position="181"/>
    </location>
</feature>
<reference evidence="2" key="1">
    <citation type="submission" date="2020-10" db="EMBL/GenBank/DDBJ databases">
        <authorList>
            <person name="Abbas A."/>
            <person name="Razzaq R."/>
            <person name="Waqas M."/>
            <person name="Abbas N."/>
            <person name="Nielsen T.K."/>
            <person name="Hansen L.H."/>
            <person name="Hussain S."/>
            <person name="Shahid M."/>
        </authorList>
    </citation>
    <scope>NUCLEOTIDE SEQUENCE</scope>
    <source>
        <strain evidence="2">S14</strain>
    </source>
</reference>
<gene>
    <name evidence="2" type="ORF">IHQ68_10295</name>
</gene>
<dbReference type="EMBL" id="JADBEO010000018">
    <property type="protein sequence ID" value="MDR4307008.1"/>
    <property type="molecule type" value="Genomic_DNA"/>
</dbReference>